<accession>A0AAE8Y007</accession>
<dbReference type="PANTHER" id="PTHR30349">
    <property type="entry name" value="PHAGE INTEGRASE-RELATED"/>
    <property type="match status" value="1"/>
</dbReference>
<dbReference type="GO" id="GO:0044826">
    <property type="term" value="P:viral genome integration into host DNA"/>
    <property type="evidence" value="ECO:0007669"/>
    <property type="project" value="UniProtKB-KW"/>
</dbReference>
<dbReference type="Gene3D" id="1.10.443.10">
    <property type="entry name" value="Intergrase catalytic core"/>
    <property type="match status" value="1"/>
</dbReference>
<keyword evidence="6" id="KW-0233">DNA recombination</keyword>
<organism evidence="9 10">
    <name type="scientific">Halorubrum tailed virus 27</name>
    <dbReference type="NCBI Taxonomy" id="2878008"/>
    <lineage>
        <taxon>Viruses</taxon>
        <taxon>Duplodnaviria</taxon>
        <taxon>Heunggongvirae</taxon>
        <taxon>Uroviricota</taxon>
        <taxon>Caudoviricetes</taxon>
        <taxon>Thumleimavirales</taxon>
        <taxon>Hafunaviridae</taxon>
        <taxon>Minorvirus</taxon>
        <taxon>Minorvirus thailandense</taxon>
        <taxon>Minorvirus HRTV27</taxon>
    </lineage>
</organism>
<dbReference type="Proteomes" id="UP000827260">
    <property type="component" value="Segment"/>
</dbReference>
<evidence type="ECO:0000256" key="7">
    <source>
        <dbReference type="ARBA" id="ARBA00023195"/>
    </source>
</evidence>
<evidence type="ECO:0000256" key="6">
    <source>
        <dbReference type="ARBA" id="ARBA00023172"/>
    </source>
</evidence>
<evidence type="ECO:0000256" key="3">
    <source>
        <dbReference type="ARBA" id="ARBA00022679"/>
    </source>
</evidence>
<keyword evidence="7" id="KW-1160">Virus entry into host cell</keyword>
<name>A0AAE8Y007_9CAUD</name>
<comment type="similarity">
    <text evidence="1">Belongs to the 'phage' integrase family.</text>
</comment>
<keyword evidence="5" id="KW-0238">DNA-binding</keyword>
<evidence type="ECO:0000256" key="5">
    <source>
        <dbReference type="ARBA" id="ARBA00023125"/>
    </source>
</evidence>
<reference evidence="9" key="1">
    <citation type="submission" date="2021-05" db="EMBL/GenBank/DDBJ databases">
        <title>Diversity, taxonomy and evolution of archaeal viruses of the class Caudoviricetes.</title>
        <authorList>
            <person name="Liu Y."/>
            <person name="Demina T.A."/>
            <person name="Roux S."/>
            <person name="Aiewsakun P."/>
            <person name="Kazlauskas D."/>
            <person name="Simmonds P."/>
            <person name="Prangishvili D."/>
            <person name="Oksanen H.M."/>
            <person name="Krupovic M."/>
        </authorList>
    </citation>
    <scope>NUCLEOTIDE SEQUENCE</scope>
    <source>
        <strain evidence="9">HRTV-27/27</strain>
    </source>
</reference>
<dbReference type="InterPro" id="IPR050090">
    <property type="entry name" value="Tyrosine_recombinase_XerCD"/>
</dbReference>
<keyword evidence="7" id="KW-1179">Viral genome integration</keyword>
<dbReference type="GO" id="GO:0016787">
    <property type="term" value="F:hydrolase activity"/>
    <property type="evidence" value="ECO:0007669"/>
    <property type="project" value="UniProtKB-KW"/>
</dbReference>
<dbReference type="Pfam" id="PF00589">
    <property type="entry name" value="Phage_integrase"/>
    <property type="match status" value="1"/>
</dbReference>
<dbReference type="PANTHER" id="PTHR30349:SF41">
    <property type="entry name" value="INTEGRASE_RECOMBINASE PROTEIN MJ0367-RELATED"/>
    <property type="match status" value="1"/>
</dbReference>
<evidence type="ECO:0000256" key="2">
    <source>
        <dbReference type="ARBA" id="ARBA00016082"/>
    </source>
</evidence>
<dbReference type="GO" id="GO:0075713">
    <property type="term" value="P:establishment of integrated proviral latency"/>
    <property type="evidence" value="ECO:0007669"/>
    <property type="project" value="UniProtKB-KW"/>
</dbReference>
<dbReference type="InterPro" id="IPR002104">
    <property type="entry name" value="Integrase_catalytic"/>
</dbReference>
<keyword evidence="3" id="KW-0808">Transferase</keyword>
<dbReference type="CDD" id="cd00397">
    <property type="entry name" value="DNA_BRE_C"/>
    <property type="match status" value="1"/>
</dbReference>
<evidence type="ECO:0000256" key="4">
    <source>
        <dbReference type="ARBA" id="ARBA00022801"/>
    </source>
</evidence>
<dbReference type="EMBL" id="MZ334522">
    <property type="protein sequence ID" value="UBF22729.1"/>
    <property type="molecule type" value="Genomic_DNA"/>
</dbReference>
<dbReference type="GO" id="GO:0015074">
    <property type="term" value="P:DNA integration"/>
    <property type="evidence" value="ECO:0007669"/>
    <property type="project" value="InterPro"/>
</dbReference>
<dbReference type="GO" id="GO:0006310">
    <property type="term" value="P:DNA recombination"/>
    <property type="evidence" value="ECO:0007669"/>
    <property type="project" value="UniProtKB-KW"/>
</dbReference>
<proteinExistence type="inferred from homology"/>
<dbReference type="GO" id="GO:0003677">
    <property type="term" value="F:DNA binding"/>
    <property type="evidence" value="ECO:0007669"/>
    <property type="project" value="UniProtKB-KW"/>
</dbReference>
<protein>
    <recommendedName>
        <fullName evidence="2">Integrase</fullName>
    </recommendedName>
</protein>
<keyword evidence="7" id="KW-0229">DNA integration</keyword>
<dbReference type="GO" id="GO:0016740">
    <property type="term" value="F:transferase activity"/>
    <property type="evidence" value="ECO:0007669"/>
    <property type="project" value="UniProtKB-KW"/>
</dbReference>
<dbReference type="PROSITE" id="PS51898">
    <property type="entry name" value="TYR_RECOMBINASE"/>
    <property type="match status" value="1"/>
</dbReference>
<dbReference type="InterPro" id="IPR011010">
    <property type="entry name" value="DNA_brk_join_enz"/>
</dbReference>
<gene>
    <name evidence="9" type="ORF">HRTV-27_gp36</name>
</gene>
<evidence type="ECO:0000259" key="8">
    <source>
        <dbReference type="PROSITE" id="PS51898"/>
    </source>
</evidence>
<dbReference type="SUPFAM" id="SSF56349">
    <property type="entry name" value="DNA breaking-rejoining enzymes"/>
    <property type="match status" value="1"/>
</dbReference>
<evidence type="ECO:0000313" key="9">
    <source>
        <dbReference type="EMBL" id="UBF22729.1"/>
    </source>
</evidence>
<keyword evidence="10" id="KW-1185">Reference proteome</keyword>
<evidence type="ECO:0000256" key="1">
    <source>
        <dbReference type="ARBA" id="ARBA00008857"/>
    </source>
</evidence>
<dbReference type="InterPro" id="IPR013762">
    <property type="entry name" value="Integrase-like_cat_sf"/>
</dbReference>
<evidence type="ECO:0000313" key="10">
    <source>
        <dbReference type="Proteomes" id="UP000827260"/>
    </source>
</evidence>
<feature type="domain" description="Tyr recombinase" evidence="8">
    <location>
        <begin position="158"/>
        <end position="350"/>
    </location>
</feature>
<sequence>MADNQATRRWKATNQRIGREARDRTIYTDDARLITELLLVYRDEYPYYSMRRPDEPNGNAGKERAKITLAGWGNSLLTTAEFVHLSEATAEDLNRHASRLLRGHGSHKDSRTKGSVATYQSAWRRFYAVHDDLGVEDINDIVLYTGASASSDANRAINPDDMLTRDEIHELTEAIKHDRDRAIFSTLLYTGMRNTALRTLRIKDVDVEEGTWKFNDTVDEGLKHLFQPRATRPLLSAAGPIRDWLKEHPAPDDPDAYLFTAKPNWARVDPHSPIDSKTVSQVFRDVKGDLSFDKPIHPHMMRHNFVTICKTDYDLPDSTIKFLIGHAPDSTVMETTYSHLSDEDHRDKAEVAAGVKDPTEKEKRFTPHSCKWCDAQLPPNASACPTCGKHLDMDGAKAQDKLDDAEVDNALDAETEEDRDAAKALRKFAREHPDVSLEAALEAFSDRD</sequence>
<keyword evidence="4" id="KW-0378">Hydrolase</keyword>